<dbReference type="InterPro" id="IPR011611">
    <property type="entry name" value="PfkB_dom"/>
</dbReference>
<dbReference type="InterPro" id="IPR029056">
    <property type="entry name" value="Ribokinase-like"/>
</dbReference>
<reference evidence="7 9" key="2">
    <citation type="journal article" date="2012" name="BMC Genomics">
        <title>A comparative genomics perspective on the genetic content of the alkaliphilic haloarchaeon Natrialba magadii ATCC 43099T.</title>
        <authorList>
            <person name="Siddaramappa S."/>
            <person name="Challacombe J.F."/>
            <person name="Decastro R.E."/>
            <person name="Pfeiffer F."/>
            <person name="Sastre D.E."/>
            <person name="Gimenez M.I."/>
            <person name="Paggi R.A."/>
            <person name="Detter J.C."/>
            <person name="Davenport K.W."/>
            <person name="Goodwin L.A."/>
            <person name="Kyrpides N."/>
            <person name="Tapia R."/>
            <person name="Pitluck S."/>
            <person name="Lucas S."/>
            <person name="Woyke T."/>
            <person name="Maupin-Furlow J.A."/>
        </authorList>
    </citation>
    <scope>NUCLEOTIDE SEQUENCE [LARGE SCALE GENOMIC DNA]</scope>
    <source>
        <strain evidence="7">ATCC 43099</strain>
        <strain evidence="9">ATCC 43099 / DSM 3394 / CCM 3739 / CIP 104546 / IAM 13178 / JCM 8861 / NBRC 102185 / NCIMB 2190 / MS3</strain>
    </source>
</reference>
<dbReference type="SUPFAM" id="SSF53613">
    <property type="entry name" value="Ribokinase-like"/>
    <property type="match status" value="1"/>
</dbReference>
<evidence type="ECO:0000313" key="7">
    <source>
        <dbReference type="EMBL" id="ADD07035.1"/>
    </source>
</evidence>
<dbReference type="OrthoDB" id="124714at2157"/>
<reference evidence="9" key="1">
    <citation type="submission" date="2010-02" db="EMBL/GenBank/DDBJ databases">
        <title>Complete sequence of chromosome of Natrialba magadii ATCC 43099.</title>
        <authorList>
            <consortium name="US DOE Joint Genome Institute"/>
            <person name="Lucas S."/>
            <person name="Copeland A."/>
            <person name="Lapidus A."/>
            <person name="Cheng J.-F."/>
            <person name="Bruce D."/>
            <person name="Goodwin L."/>
            <person name="Pitluck S."/>
            <person name="Davenport K."/>
            <person name="Saunders E."/>
            <person name="Detter J.C."/>
            <person name="Han C."/>
            <person name="Tapia R."/>
            <person name="Land M."/>
            <person name="Hauser L."/>
            <person name="Kyrpides N."/>
            <person name="Mikhailova N."/>
            <person name="De Castro R.E."/>
            <person name="Maupin-Furlow J.A."/>
            <person name="Woyke T."/>
        </authorList>
    </citation>
    <scope>NUCLEOTIDE SEQUENCE [LARGE SCALE GENOMIC DNA]</scope>
    <source>
        <strain evidence="9">ATCC 43099 / DSM 3394 / CCM 3739 / CIP 104546 / IAM 13178 / JCM 8861 / NBRC 102185 / NCIMB 2190 / MS3</strain>
    </source>
</reference>
<dbReference type="eggNOG" id="arCOG00014">
    <property type="taxonomic scope" value="Archaea"/>
</dbReference>
<dbReference type="PANTHER" id="PTHR43085">
    <property type="entry name" value="HEXOKINASE FAMILY MEMBER"/>
    <property type="match status" value="1"/>
</dbReference>
<dbReference type="AlphaFoldDB" id="D3STG8"/>
<dbReference type="PANTHER" id="PTHR43085:SF1">
    <property type="entry name" value="PSEUDOURIDINE KINASE-RELATED"/>
    <property type="match status" value="1"/>
</dbReference>
<dbReference type="STRING" id="547559.Nmag_3485"/>
<reference evidence="7" key="4">
    <citation type="submission" date="2016-09" db="EMBL/GenBank/DDBJ databases">
        <authorList>
            <person name="Pfeiffer F."/>
        </authorList>
    </citation>
    <scope>NUCLEOTIDE SEQUENCE</scope>
    <source>
        <strain evidence="7">ATCC 43099</strain>
    </source>
</reference>
<reference evidence="8 10" key="3">
    <citation type="journal article" date="2014" name="PLoS Genet.">
        <title>Phylogenetically driven sequencing of extremely halophilic archaea reveals strategies for static and dynamic osmo-response.</title>
        <authorList>
            <person name="Becker E.A."/>
            <person name="Seitzer P.M."/>
            <person name="Tritt A."/>
            <person name="Larsen D."/>
            <person name="Krusor M."/>
            <person name="Yao A.I."/>
            <person name="Wu D."/>
            <person name="Madern D."/>
            <person name="Eisen J.A."/>
            <person name="Darling A.E."/>
            <person name="Facciotti M.T."/>
        </authorList>
    </citation>
    <scope>NUCLEOTIDE SEQUENCE [LARGE SCALE GENOMIC DNA]</scope>
    <source>
        <strain evidence="10">ATCC 43099 / DSM 3394 / CCM 3739 / CIP 104546 / IAM 13178 / JCM 8861 / NBRC 102185 / NCIMB 2190 / MS3</strain>
        <strain evidence="8">MS-3</strain>
    </source>
</reference>
<keyword evidence="5" id="KW-0067">ATP-binding</keyword>
<evidence type="ECO:0000256" key="3">
    <source>
        <dbReference type="ARBA" id="ARBA00022741"/>
    </source>
</evidence>
<keyword evidence="4 7" id="KW-0418">Kinase</keyword>
<dbReference type="RefSeq" id="WP_004267775.1">
    <property type="nucleotide sequence ID" value="NC_013922.1"/>
</dbReference>
<evidence type="ECO:0000259" key="6">
    <source>
        <dbReference type="Pfam" id="PF00294"/>
    </source>
</evidence>
<dbReference type="PaxDb" id="547559-Nmag_3485"/>
<proteinExistence type="inferred from homology"/>
<organism evidence="7 9">
    <name type="scientific">Natrialba magadii (strain ATCC 43099 / DSM 3394 / CCM 3739 / CIP 104546 / IAM 13178 / JCM 8861 / NBRC 102185 / NCIMB 2190 / MS3)</name>
    <name type="common">Natronobacterium magadii</name>
    <dbReference type="NCBI Taxonomy" id="547559"/>
    <lineage>
        <taxon>Archaea</taxon>
        <taxon>Methanobacteriati</taxon>
        <taxon>Methanobacteriota</taxon>
        <taxon>Stenosarchaea group</taxon>
        <taxon>Halobacteria</taxon>
        <taxon>Halobacteriales</taxon>
        <taxon>Natrialbaceae</taxon>
        <taxon>Natrialba</taxon>
    </lineage>
</organism>
<evidence type="ECO:0000256" key="4">
    <source>
        <dbReference type="ARBA" id="ARBA00022777"/>
    </source>
</evidence>
<evidence type="ECO:0000256" key="2">
    <source>
        <dbReference type="ARBA" id="ARBA00022679"/>
    </source>
</evidence>
<dbReference type="InterPro" id="IPR050306">
    <property type="entry name" value="PfkB_Carbo_kinase"/>
</dbReference>
<dbReference type="KEGG" id="nmg:Nmag_3485"/>
<dbReference type="EMBL" id="CP001932">
    <property type="protein sequence ID" value="ADD07035.1"/>
    <property type="molecule type" value="Genomic_DNA"/>
</dbReference>
<dbReference type="HOGENOM" id="CLU_027634_6_1_2"/>
<dbReference type="Proteomes" id="UP000001879">
    <property type="component" value="Chromosome"/>
</dbReference>
<evidence type="ECO:0000313" key="9">
    <source>
        <dbReference type="Proteomes" id="UP000001879"/>
    </source>
</evidence>
<accession>D3STG8</accession>
<gene>
    <name evidence="7" type="primary">suk2</name>
    <name evidence="7" type="ordered locus">Nmag_3485</name>
    <name evidence="8" type="ORF">C500_12790</name>
</gene>
<dbReference type="CDD" id="cd01167">
    <property type="entry name" value="bac_FRK"/>
    <property type="match status" value="1"/>
</dbReference>
<keyword evidence="3" id="KW-0547">Nucleotide-binding</keyword>
<dbReference type="EC" id="2.7.1.-" evidence="7"/>
<name>D3STG8_NATMM</name>
<sequence>MRTAPSVLVAGETLVDFLPAESGPLDDVDRFDRRPGGAPANVAVGLAHLDSPPLFWTRVGDDPFGRFLAATLADHGLPERYFEFDPAAKTSLAFVTHDDTGDREFTFYRDGTADTRLEPGRIDDETLAALEWVHVGGVTLATEPARTATLDLVNRAADAGCTVSFDPNARLELWESPETFRRVCREALAATDVCKATAGELELLGFEGETPAALGEDVLAQAAGPQTVFVTRGSEGAVAVVSSGEGTDGVESEELPWVETDPEQESGSGPLVVENAGREVETVDTTGAGDAFVAGMISALRDGVSIAAALEFACAVAAITTTERGAMTAMPDHETVVQFRAERSNRD</sequence>
<evidence type="ECO:0000256" key="5">
    <source>
        <dbReference type="ARBA" id="ARBA00022840"/>
    </source>
</evidence>
<dbReference type="GeneID" id="8826353"/>
<dbReference type="PATRIC" id="fig|547559.17.peg.2531"/>
<dbReference type="InterPro" id="IPR002173">
    <property type="entry name" value="Carboh/pur_kinase_PfkB_CS"/>
</dbReference>
<dbReference type="PROSITE" id="PS00584">
    <property type="entry name" value="PFKB_KINASES_2"/>
    <property type="match status" value="1"/>
</dbReference>
<dbReference type="Pfam" id="PF00294">
    <property type="entry name" value="PfkB"/>
    <property type="match status" value="1"/>
</dbReference>
<feature type="domain" description="Carbohydrate kinase PfkB" evidence="6">
    <location>
        <begin position="6"/>
        <end position="332"/>
    </location>
</feature>
<evidence type="ECO:0000313" key="8">
    <source>
        <dbReference type="EMBL" id="ELY28822.1"/>
    </source>
</evidence>
<dbReference type="GO" id="GO:0005524">
    <property type="term" value="F:ATP binding"/>
    <property type="evidence" value="ECO:0007669"/>
    <property type="project" value="UniProtKB-KW"/>
</dbReference>
<dbReference type="Gene3D" id="3.40.1190.20">
    <property type="match status" value="1"/>
</dbReference>
<comment type="similarity">
    <text evidence="1">Belongs to the carbohydrate kinase PfkB family.</text>
</comment>
<dbReference type="GO" id="GO:0016301">
    <property type="term" value="F:kinase activity"/>
    <property type="evidence" value="ECO:0007669"/>
    <property type="project" value="UniProtKB-KW"/>
</dbReference>
<dbReference type="EMBL" id="AOHS01000040">
    <property type="protein sequence ID" value="ELY28822.1"/>
    <property type="molecule type" value="Genomic_DNA"/>
</dbReference>
<evidence type="ECO:0000256" key="1">
    <source>
        <dbReference type="ARBA" id="ARBA00010688"/>
    </source>
</evidence>
<protein>
    <submittedName>
        <fullName evidence="8">PfkB domain-containing protein</fullName>
    </submittedName>
    <submittedName>
        <fullName evidence="7">Sugar kinase</fullName>
        <ecNumber evidence="7">2.7.1.-</ecNumber>
    </submittedName>
</protein>
<dbReference type="Proteomes" id="UP000011543">
    <property type="component" value="Unassembled WGS sequence"/>
</dbReference>
<evidence type="ECO:0000313" key="10">
    <source>
        <dbReference type="Proteomes" id="UP000011543"/>
    </source>
</evidence>
<keyword evidence="2 7" id="KW-0808">Transferase</keyword>
<keyword evidence="9" id="KW-1185">Reference proteome</keyword>